<evidence type="ECO:0000313" key="1">
    <source>
        <dbReference type="EMBL" id="CUO08049.1"/>
    </source>
</evidence>
<gene>
    <name evidence="1" type="ORF">ERS852478_01802</name>
</gene>
<protein>
    <submittedName>
        <fullName evidence="1">Shikimate kinase</fullName>
    </submittedName>
</protein>
<keyword evidence="1" id="KW-0418">Kinase</keyword>
<name>A0A174C6Z5_9FIRM</name>
<keyword evidence="1" id="KW-0808">Transferase</keyword>
<evidence type="ECO:0000313" key="2">
    <source>
        <dbReference type="Proteomes" id="UP000095431"/>
    </source>
</evidence>
<reference evidence="1 2" key="1">
    <citation type="submission" date="2015-09" db="EMBL/GenBank/DDBJ databases">
        <authorList>
            <consortium name="Pathogen Informatics"/>
        </authorList>
    </citation>
    <scope>NUCLEOTIDE SEQUENCE [LARGE SCALE GENOMIC DNA]</scope>
    <source>
        <strain evidence="1 2">2789STDY5834863</strain>
    </source>
</reference>
<dbReference type="GO" id="GO:0016301">
    <property type="term" value="F:kinase activity"/>
    <property type="evidence" value="ECO:0007669"/>
    <property type="project" value="UniProtKB-KW"/>
</dbReference>
<dbReference type="AlphaFoldDB" id="A0A174C6Z5"/>
<dbReference type="RefSeq" id="WP_055200276.1">
    <property type="nucleotide sequence ID" value="NZ_BTHH01000008.1"/>
</dbReference>
<organism evidence="1 2">
    <name type="scientific">Blautia wexlerae</name>
    <dbReference type="NCBI Taxonomy" id="418240"/>
    <lineage>
        <taxon>Bacteria</taxon>
        <taxon>Bacillati</taxon>
        <taxon>Bacillota</taxon>
        <taxon>Clostridia</taxon>
        <taxon>Lachnospirales</taxon>
        <taxon>Lachnospiraceae</taxon>
        <taxon>Blautia</taxon>
    </lineage>
</organism>
<dbReference type="InterPro" id="IPR027417">
    <property type="entry name" value="P-loop_NTPase"/>
</dbReference>
<accession>A0A174C6Z5</accession>
<dbReference type="Proteomes" id="UP000095431">
    <property type="component" value="Unassembled WGS sequence"/>
</dbReference>
<dbReference type="SUPFAM" id="SSF52540">
    <property type="entry name" value="P-loop containing nucleoside triphosphate hydrolases"/>
    <property type="match status" value="1"/>
</dbReference>
<dbReference type="eggNOG" id="COG0572">
    <property type="taxonomic scope" value="Bacteria"/>
</dbReference>
<dbReference type="Gene3D" id="3.40.50.300">
    <property type="entry name" value="P-loop containing nucleotide triphosphate hydrolases"/>
    <property type="match status" value="1"/>
</dbReference>
<dbReference type="EMBL" id="CYZN01000010">
    <property type="protein sequence ID" value="CUO08049.1"/>
    <property type="molecule type" value="Genomic_DNA"/>
</dbReference>
<sequence length="204" mass="24397">MELKARCKERFEPVVQAIRQLQKEKEGLDEPLIVAIDGRCGSGKTTLGEYLEQVFDCNLFRMDDFFLRMEQRTPQRLKETGGNVDYERFEETVLRPIFQKQTVFYQPFSCRKWNLLEGYPVPYKKLNIIEGSYSMHPYFKNPYQLRVFLNISPKDQMENIKKRNGPEKAKQFQNMWIPKEEAYFKKFHVMDGAIQVMWNLKTEK</sequence>
<proteinExistence type="predicted"/>